<feature type="region of interest" description="Disordered" evidence="9">
    <location>
        <begin position="12"/>
        <end position="37"/>
    </location>
</feature>
<evidence type="ECO:0000313" key="11">
    <source>
        <dbReference type="EMBL" id="PNV64509.1"/>
    </source>
</evidence>
<dbReference type="InterPro" id="IPR050315">
    <property type="entry name" value="FAD-oxidoreductase_2"/>
</dbReference>
<name>A0A2K2U2K1_9ACTN</name>
<dbReference type="GO" id="GO:0016020">
    <property type="term" value="C:membrane"/>
    <property type="evidence" value="ECO:0007669"/>
    <property type="project" value="InterPro"/>
</dbReference>
<keyword evidence="6" id="KW-0274">FAD</keyword>
<dbReference type="Gene3D" id="3.90.1010.20">
    <property type="match status" value="1"/>
</dbReference>
<dbReference type="Pfam" id="PF00890">
    <property type="entry name" value="FAD_binding_2"/>
    <property type="match status" value="1"/>
</dbReference>
<evidence type="ECO:0000313" key="12">
    <source>
        <dbReference type="Proteomes" id="UP000236488"/>
    </source>
</evidence>
<comment type="caution">
    <text evidence="11">The sequence shown here is derived from an EMBL/GenBank/DDBJ whole genome shotgun (WGS) entry which is preliminary data.</text>
</comment>
<keyword evidence="5" id="KW-0285">Flavoprotein</keyword>
<comment type="catalytic activity">
    <reaction evidence="8">
        <text>dihydrourocanate + A = urocanate + AH2</text>
        <dbReference type="Rhea" id="RHEA:36059"/>
        <dbReference type="ChEBI" id="CHEBI:13193"/>
        <dbReference type="ChEBI" id="CHEBI:17499"/>
        <dbReference type="ChEBI" id="CHEBI:27247"/>
        <dbReference type="ChEBI" id="CHEBI:72991"/>
        <dbReference type="EC" id="1.3.99.33"/>
    </reaction>
</comment>
<dbReference type="PANTHER" id="PTHR43400">
    <property type="entry name" value="FUMARATE REDUCTASE"/>
    <property type="match status" value="1"/>
</dbReference>
<comment type="cofactor">
    <cofactor evidence="2">
        <name>FAD</name>
        <dbReference type="ChEBI" id="CHEBI:57692"/>
    </cofactor>
</comment>
<evidence type="ECO:0000256" key="7">
    <source>
        <dbReference type="ARBA" id="ARBA00023002"/>
    </source>
</evidence>
<evidence type="ECO:0000259" key="10">
    <source>
        <dbReference type="SMART" id="SM00900"/>
    </source>
</evidence>
<evidence type="ECO:0000256" key="8">
    <source>
        <dbReference type="ARBA" id="ARBA00049922"/>
    </source>
</evidence>
<dbReference type="GO" id="GO:0010181">
    <property type="term" value="F:FMN binding"/>
    <property type="evidence" value="ECO:0007669"/>
    <property type="project" value="InterPro"/>
</dbReference>
<keyword evidence="12" id="KW-1185">Reference proteome</keyword>
<evidence type="ECO:0000256" key="2">
    <source>
        <dbReference type="ARBA" id="ARBA00001974"/>
    </source>
</evidence>
<dbReference type="Gene3D" id="3.50.50.60">
    <property type="entry name" value="FAD/NAD(P)-binding domain"/>
    <property type="match status" value="1"/>
</dbReference>
<dbReference type="SMART" id="SM00900">
    <property type="entry name" value="FMN_bind"/>
    <property type="match status" value="1"/>
</dbReference>
<dbReference type="Pfam" id="PF04205">
    <property type="entry name" value="FMN_bind"/>
    <property type="match status" value="1"/>
</dbReference>
<dbReference type="EMBL" id="PPEL01000091">
    <property type="protein sequence ID" value="PNV64509.1"/>
    <property type="molecule type" value="Genomic_DNA"/>
</dbReference>
<dbReference type="InterPro" id="IPR003953">
    <property type="entry name" value="FAD-dep_OxRdtase_2_FAD-bd"/>
</dbReference>
<evidence type="ECO:0000256" key="9">
    <source>
        <dbReference type="SAM" id="MobiDB-lite"/>
    </source>
</evidence>
<dbReference type="InterPro" id="IPR036188">
    <property type="entry name" value="FAD/NAD-bd_sf"/>
</dbReference>
<dbReference type="Proteomes" id="UP000236488">
    <property type="component" value="Unassembled WGS sequence"/>
</dbReference>
<dbReference type="AlphaFoldDB" id="A0A2K2U2K1"/>
<evidence type="ECO:0000256" key="4">
    <source>
        <dbReference type="ARBA" id="ARBA00015872"/>
    </source>
</evidence>
<dbReference type="InterPro" id="IPR006311">
    <property type="entry name" value="TAT_signal"/>
</dbReference>
<dbReference type="GO" id="GO:0008202">
    <property type="term" value="P:steroid metabolic process"/>
    <property type="evidence" value="ECO:0007669"/>
    <property type="project" value="UniProtKB-ARBA"/>
</dbReference>
<feature type="domain" description="FMN-binding" evidence="10">
    <location>
        <begin position="620"/>
        <end position="694"/>
    </location>
</feature>
<dbReference type="NCBIfam" id="TIGR01409">
    <property type="entry name" value="TAT_signal_seq"/>
    <property type="match status" value="1"/>
</dbReference>
<dbReference type="PRINTS" id="PR00411">
    <property type="entry name" value="PNDRDTASEI"/>
</dbReference>
<accession>A0A2K2U2K1</accession>
<proteinExistence type="predicted"/>
<sequence length="695" mass="74101">MNALLHMETIDFAGNPAKQRDKEEEMNENSSKRPGVSRRQFIGGAGVLAAAGALAGLTGCAPKNSSQGATSDTVTFSFPDTVQWNAEYDVVVVGWGGAGSVAAITAAEAGANVLLAEKAPYGDEGGNTRYCEQFFCIPNTYEDGVAFFSAMAEGFDSATDEVIDFMAKGSTEIGEWLLAHGATTFSPHAAGGESSPDSIVPAEMATWAYTAEDGSTMMSEYPVWPDGTPMNGRVNEFHQVDEPDDEKKKYWNLLRTNVVALKDSIDVWFESPAVHLVQDPFSKTVVGVVIKRDSQEVFVRAKNGVVLACGSFEANAQMMQNFTQRTNSLPIGSLYNTGDGIVMGLEVGADLWHMDALSGPWIKPKYHDVERAILSANIAGQRVTNEGNCIYVGGDGKRFMDESGCNKHGHVNIGGTWMSQPLPNVMWAIMDSTARNGHGTIAAVEEAELIECNSVEELAQAIDLDPATLKATVDEWNGVVASGEDKRFGRLSSSLAPIETAPFYALRMYPACVNCQGGPKRNVECEVLDTNGNPIPHLYSAGELGSFWAGVYICGGNIAETVYSGRKAGENAAKNKDDLAPVELTLASSNPQNLGNDLDETESEAQVELGENEYLGTGQGLHGDIQAKVTVIDGKVTAVEVVKQTETPDVTKDVWTVMPQAMIEAGTAEVDTITGATIASEGLIAAVEDAVAQSK</sequence>
<evidence type="ECO:0000256" key="6">
    <source>
        <dbReference type="ARBA" id="ARBA00022827"/>
    </source>
</evidence>
<evidence type="ECO:0000256" key="5">
    <source>
        <dbReference type="ARBA" id="ARBA00022630"/>
    </source>
</evidence>
<organism evidence="11 12">
    <name type="scientific">Rubneribacter badeniensis</name>
    <dbReference type="NCBI Taxonomy" id="2070688"/>
    <lineage>
        <taxon>Bacteria</taxon>
        <taxon>Bacillati</taxon>
        <taxon>Actinomycetota</taxon>
        <taxon>Coriobacteriia</taxon>
        <taxon>Eggerthellales</taxon>
        <taxon>Eggerthellaceae</taxon>
        <taxon>Rubneribacter</taxon>
    </lineage>
</organism>
<dbReference type="GO" id="GO:0033765">
    <property type="term" value="F:steroid dehydrogenase activity, acting on the CH-CH group of donors"/>
    <property type="evidence" value="ECO:0007669"/>
    <property type="project" value="UniProtKB-ARBA"/>
</dbReference>
<dbReference type="EC" id="1.3.99.33" evidence="3"/>
<dbReference type="InterPro" id="IPR019546">
    <property type="entry name" value="TAT_signal_bac_arc"/>
</dbReference>
<evidence type="ECO:0000256" key="1">
    <source>
        <dbReference type="ARBA" id="ARBA00001917"/>
    </source>
</evidence>
<reference evidence="11 12" key="1">
    <citation type="journal article" date="2018" name="Int. J. Syst. Evol. Microbiol.">
        <title>Rubneribacter badeniensis gen. nov., sp. nov. and Enteroscipio rubneri gen. nov., sp. nov., new members of the Eggerthellaceae isolated from human faeces.</title>
        <authorList>
            <person name="Danylec N."/>
            <person name="Gobl A."/>
            <person name="Stoll D.A."/>
            <person name="Hetzer B."/>
            <person name="Kulling S.E."/>
            <person name="Huch M."/>
        </authorList>
    </citation>
    <scope>NUCLEOTIDE SEQUENCE [LARGE SCALE GENOMIC DNA]</scope>
    <source>
        <strain evidence="11 12">ResAG-85</strain>
    </source>
</reference>
<keyword evidence="7" id="KW-0560">Oxidoreductase</keyword>
<gene>
    <name evidence="11" type="ORF">C2L80_11555</name>
</gene>
<dbReference type="PROSITE" id="PS51318">
    <property type="entry name" value="TAT"/>
    <property type="match status" value="1"/>
</dbReference>
<dbReference type="InterPro" id="IPR027477">
    <property type="entry name" value="Succ_DH/fumarate_Rdtase_cat_sf"/>
</dbReference>
<dbReference type="Gene3D" id="3.90.700.10">
    <property type="entry name" value="Succinate dehydrogenase/fumarate reductase flavoprotein, catalytic domain"/>
    <property type="match status" value="1"/>
</dbReference>
<dbReference type="SUPFAM" id="SSF51905">
    <property type="entry name" value="FAD/NAD(P)-binding domain"/>
    <property type="match status" value="1"/>
</dbReference>
<evidence type="ECO:0000256" key="3">
    <source>
        <dbReference type="ARBA" id="ARBA00013137"/>
    </source>
</evidence>
<protein>
    <recommendedName>
        <fullName evidence="4">Urocanate reductase</fullName>
        <ecNumber evidence="3">1.3.99.33</ecNumber>
    </recommendedName>
</protein>
<dbReference type="SUPFAM" id="SSF56425">
    <property type="entry name" value="Succinate dehydrogenase/fumarate reductase flavoprotein, catalytic domain"/>
    <property type="match status" value="1"/>
</dbReference>
<dbReference type="InterPro" id="IPR007329">
    <property type="entry name" value="FMN-bd"/>
</dbReference>
<dbReference type="PANTHER" id="PTHR43400:SF10">
    <property type="entry name" value="3-OXOSTEROID 1-DEHYDROGENASE"/>
    <property type="match status" value="1"/>
</dbReference>
<comment type="cofactor">
    <cofactor evidence="1">
        <name>FMN</name>
        <dbReference type="ChEBI" id="CHEBI:58210"/>
    </cofactor>
</comment>